<dbReference type="Pfam" id="PF00005">
    <property type="entry name" value="ABC_tran"/>
    <property type="match status" value="2"/>
</dbReference>
<dbReference type="HOGENOM" id="CLU_000604_92_3_9"/>
<dbReference type="CDD" id="cd03215">
    <property type="entry name" value="ABC_Carb_Monos_II"/>
    <property type="match status" value="1"/>
</dbReference>
<keyword evidence="2" id="KW-0813">Transport</keyword>
<dbReference type="PaxDb" id="411902-CLOBOL_01806"/>
<reference evidence="11 12" key="2">
    <citation type="submission" date="2007-09" db="EMBL/GenBank/DDBJ databases">
        <title>Draft genome sequence of Clostridium bolteae (ATCC BAA-613).</title>
        <authorList>
            <person name="Sudarsanam P."/>
            <person name="Ley R."/>
            <person name="Guruge J."/>
            <person name="Turnbaugh P.J."/>
            <person name="Mahowald M."/>
            <person name="Liep D."/>
            <person name="Gordon J."/>
        </authorList>
    </citation>
    <scope>NUCLEOTIDE SEQUENCE [LARGE SCALE GENOMIC DNA]</scope>
    <source>
        <strain evidence="12">ATCC BAA-613 / DSM 15670 / CCUG 46953 / JCM 12243 / WAL 16351</strain>
    </source>
</reference>
<feature type="domain" description="ABC transporter" evidence="10">
    <location>
        <begin position="6"/>
        <end position="241"/>
    </location>
</feature>
<dbReference type="Gene3D" id="3.40.50.300">
    <property type="entry name" value="P-loop containing nucleotide triphosphate hydrolases"/>
    <property type="match status" value="2"/>
</dbReference>
<feature type="domain" description="ABC transporter" evidence="10">
    <location>
        <begin position="252"/>
        <end position="497"/>
    </location>
</feature>
<protein>
    <recommendedName>
        <fullName evidence="10">ABC transporter domain-containing protein</fullName>
    </recommendedName>
</protein>
<evidence type="ECO:0000256" key="2">
    <source>
        <dbReference type="ARBA" id="ARBA00022448"/>
    </source>
</evidence>
<gene>
    <name evidence="11" type="ORF">CLOBOL_01806</name>
</gene>
<dbReference type="InterPro" id="IPR003593">
    <property type="entry name" value="AAA+_ATPase"/>
</dbReference>
<dbReference type="PANTHER" id="PTHR43790:SF3">
    <property type="entry name" value="D-ALLOSE IMPORT ATP-BINDING PROTEIN ALSA-RELATED"/>
    <property type="match status" value="1"/>
</dbReference>
<evidence type="ECO:0000256" key="9">
    <source>
        <dbReference type="ARBA" id="ARBA00023136"/>
    </source>
</evidence>
<dbReference type="PANTHER" id="PTHR43790">
    <property type="entry name" value="CARBOHYDRATE TRANSPORT ATP-BINDING PROTEIN MG119-RELATED"/>
    <property type="match status" value="1"/>
</dbReference>
<dbReference type="GO" id="GO:0005886">
    <property type="term" value="C:plasma membrane"/>
    <property type="evidence" value="ECO:0007669"/>
    <property type="project" value="UniProtKB-SubCell"/>
</dbReference>
<evidence type="ECO:0000259" key="10">
    <source>
        <dbReference type="PROSITE" id="PS50893"/>
    </source>
</evidence>
<dbReference type="GO" id="GO:0016887">
    <property type="term" value="F:ATP hydrolysis activity"/>
    <property type="evidence" value="ECO:0007669"/>
    <property type="project" value="InterPro"/>
</dbReference>
<dbReference type="GO" id="GO:0005524">
    <property type="term" value="F:ATP binding"/>
    <property type="evidence" value="ECO:0007669"/>
    <property type="project" value="UniProtKB-KW"/>
</dbReference>
<evidence type="ECO:0000256" key="7">
    <source>
        <dbReference type="ARBA" id="ARBA00022840"/>
    </source>
</evidence>
<name>A8RM29_ENTBW</name>
<evidence type="ECO:0000313" key="11">
    <source>
        <dbReference type="EMBL" id="EDP17854.1"/>
    </source>
</evidence>
<dbReference type="AlphaFoldDB" id="A8RM29"/>
<comment type="caution">
    <text evidence="11">The sequence shown here is derived from an EMBL/GenBank/DDBJ whole genome shotgun (WGS) entry which is preliminary data.</text>
</comment>
<proteinExistence type="predicted"/>
<comment type="subcellular location">
    <subcellularLocation>
        <location evidence="1">Cell membrane</location>
        <topology evidence="1">Peripheral membrane protein</topology>
    </subcellularLocation>
</comment>
<keyword evidence="7" id="KW-0067">ATP-binding</keyword>
<dbReference type="EMBL" id="ABCC02000020">
    <property type="protein sequence ID" value="EDP17854.1"/>
    <property type="molecule type" value="Genomic_DNA"/>
</dbReference>
<dbReference type="InterPro" id="IPR003439">
    <property type="entry name" value="ABC_transporter-like_ATP-bd"/>
</dbReference>
<keyword evidence="6" id="KW-0547">Nucleotide-binding</keyword>
<dbReference type="Proteomes" id="UP000005396">
    <property type="component" value="Unassembled WGS sequence"/>
</dbReference>
<keyword evidence="4" id="KW-0762">Sugar transport</keyword>
<dbReference type="InterPro" id="IPR050107">
    <property type="entry name" value="ABC_carbohydrate_import_ATPase"/>
</dbReference>
<keyword evidence="5" id="KW-0677">Repeat</keyword>
<evidence type="ECO:0000256" key="3">
    <source>
        <dbReference type="ARBA" id="ARBA00022475"/>
    </source>
</evidence>
<keyword evidence="3" id="KW-1003">Cell membrane</keyword>
<dbReference type="SMART" id="SM00382">
    <property type="entry name" value="AAA"/>
    <property type="match status" value="2"/>
</dbReference>
<dbReference type="SUPFAM" id="SSF52540">
    <property type="entry name" value="P-loop containing nucleoside triphosphate hydrolases"/>
    <property type="match status" value="2"/>
</dbReference>
<dbReference type="RefSeq" id="WP_002565817.1">
    <property type="nucleotide sequence ID" value="NZ_DS480677.1"/>
</dbReference>
<dbReference type="PROSITE" id="PS50893">
    <property type="entry name" value="ABC_TRANSPORTER_2"/>
    <property type="match status" value="2"/>
</dbReference>
<dbReference type="InterPro" id="IPR027417">
    <property type="entry name" value="P-loop_NTPase"/>
</dbReference>
<reference evidence="11 12" key="1">
    <citation type="submission" date="2007-08" db="EMBL/GenBank/DDBJ databases">
        <authorList>
            <person name="Fulton L."/>
            <person name="Clifton S."/>
            <person name="Fulton B."/>
            <person name="Xu J."/>
            <person name="Minx P."/>
            <person name="Pepin K.H."/>
            <person name="Johnson M."/>
            <person name="Thiruvilangam P."/>
            <person name="Bhonagiri V."/>
            <person name="Nash W.E."/>
            <person name="Mardis E.R."/>
            <person name="Wilson R.K."/>
        </authorList>
    </citation>
    <scope>NUCLEOTIDE SEQUENCE [LARGE SCALE GENOMIC DNA]</scope>
    <source>
        <strain evidence="12">ATCC BAA-613 / DSM 15670 / CCUG 46953 / JCM 12243 / WAL 16351</strain>
    </source>
</reference>
<keyword evidence="8" id="KW-1278">Translocase</keyword>
<dbReference type="FunFam" id="3.40.50.300:FF:000127">
    <property type="entry name" value="Ribose import ATP-binding protein RbsA"/>
    <property type="match status" value="1"/>
</dbReference>
<organism evidence="11 12">
    <name type="scientific">Enterocloster bolteae (strain ATCC BAA-613 / DSM 15670 / CCUG 46953 / JCM 12243 / WAL 16351)</name>
    <name type="common">Clostridium bolteae</name>
    <dbReference type="NCBI Taxonomy" id="411902"/>
    <lineage>
        <taxon>Bacteria</taxon>
        <taxon>Bacillati</taxon>
        <taxon>Bacillota</taxon>
        <taxon>Clostridia</taxon>
        <taxon>Lachnospirales</taxon>
        <taxon>Lachnospiraceae</taxon>
        <taxon>Enterocloster</taxon>
    </lineage>
</organism>
<keyword evidence="9" id="KW-0472">Membrane</keyword>
<sequence length="497" mass="54536">MNQAVLEVKKIHKTFGEVSVLKGVDFDIQKGEIHALVGENGAGKSTLIKIISGVYTRDSGFLHLEGKEMSFANPKDAMDAGIRVIHQEINMAQTLTVAENIFLGNYPTRHGIIDWKELYKNARKVMEILGDSIDVEQKVSKVSIAEQQMIEIAKAVSVEPKVLIMDEPTAALNDQETESLFELLESLKKKGVSIIYITHRFSEICRLADRVTVLRDGESVATLTKAEISDDLLVKLMVGEGKAARYIKRETRKGGEIFRIEGLSAEGSLNNIRLSIRRGEIAVVFGLVGAGQTELCRVIFGDLPHTKGTLLLDGKEVHINNVQDACREGIGYVSDDRKNEGIIPLLSVQENICIPSYPGKLSNQLGFIKKKTAKQTAQLYYNKLHVKSSGLGQKIGSLSGGNQQKGMICRWLANDVKLLILNMPTRGVDVGARAEIYRALEDLADQGVAVLAVSPEMQEVLALADVVYVMHEGMITGKVEGKDATQEKLMKLALGID</sequence>
<evidence type="ECO:0000256" key="8">
    <source>
        <dbReference type="ARBA" id="ARBA00022967"/>
    </source>
</evidence>
<dbReference type="eggNOG" id="COG1129">
    <property type="taxonomic scope" value="Bacteria"/>
</dbReference>
<evidence type="ECO:0000256" key="6">
    <source>
        <dbReference type="ARBA" id="ARBA00022741"/>
    </source>
</evidence>
<evidence type="ECO:0000256" key="5">
    <source>
        <dbReference type="ARBA" id="ARBA00022737"/>
    </source>
</evidence>
<evidence type="ECO:0000256" key="1">
    <source>
        <dbReference type="ARBA" id="ARBA00004202"/>
    </source>
</evidence>
<evidence type="ECO:0000313" key="12">
    <source>
        <dbReference type="Proteomes" id="UP000005396"/>
    </source>
</evidence>
<dbReference type="CDD" id="cd03216">
    <property type="entry name" value="ABC_Carb_Monos_I"/>
    <property type="match status" value="1"/>
</dbReference>
<accession>A8RM29</accession>
<evidence type="ECO:0000256" key="4">
    <source>
        <dbReference type="ARBA" id="ARBA00022597"/>
    </source>
</evidence>